<accession>A0ABQ4IYE9</accession>
<dbReference type="InterPro" id="IPR023213">
    <property type="entry name" value="CAT-like_dom_sf"/>
</dbReference>
<dbReference type="InterPro" id="IPR001242">
    <property type="entry name" value="Condensation_dom"/>
</dbReference>
<proteinExistence type="predicted"/>
<dbReference type="InterPro" id="IPR025110">
    <property type="entry name" value="AMP-bd_C"/>
</dbReference>
<name>A0ABQ4IYE9_9ACTN</name>
<dbReference type="RefSeq" id="WP_204000828.1">
    <property type="nucleotide sequence ID" value="NZ_BOPB01000020.1"/>
</dbReference>
<dbReference type="Gene3D" id="3.30.300.30">
    <property type="match status" value="1"/>
</dbReference>
<keyword evidence="6" id="KW-1185">Reference proteome</keyword>
<dbReference type="InterPro" id="IPR045851">
    <property type="entry name" value="AMP-bd_C_sf"/>
</dbReference>
<reference evidence="5 6" key="1">
    <citation type="submission" date="2021-01" db="EMBL/GenBank/DDBJ databases">
        <title>Whole genome shotgun sequence of Verrucosispora lutea NBRC 106530.</title>
        <authorList>
            <person name="Komaki H."/>
            <person name="Tamura T."/>
        </authorList>
    </citation>
    <scope>NUCLEOTIDE SEQUENCE [LARGE SCALE GENOMIC DNA]</scope>
    <source>
        <strain evidence="5 6">NBRC 106530</strain>
    </source>
</reference>
<evidence type="ECO:0000256" key="1">
    <source>
        <dbReference type="SAM" id="MobiDB-lite"/>
    </source>
</evidence>
<dbReference type="InterPro" id="IPR000873">
    <property type="entry name" value="AMP-dep_synth/lig_dom"/>
</dbReference>
<dbReference type="Pfam" id="PF13193">
    <property type="entry name" value="AMP-binding_C"/>
    <property type="match status" value="1"/>
</dbReference>
<dbReference type="Gene3D" id="3.30.559.10">
    <property type="entry name" value="Chloramphenicol acetyltransferase-like domain"/>
    <property type="match status" value="1"/>
</dbReference>
<comment type="caution">
    <text evidence="5">The sequence shown here is derived from an EMBL/GenBank/DDBJ whole genome shotgun (WGS) entry which is preliminary data.</text>
</comment>
<evidence type="ECO:0000313" key="5">
    <source>
        <dbReference type="EMBL" id="GIJ22944.1"/>
    </source>
</evidence>
<dbReference type="InterPro" id="IPR020845">
    <property type="entry name" value="AMP-binding_CS"/>
</dbReference>
<dbReference type="SUPFAM" id="SSF52777">
    <property type="entry name" value="CoA-dependent acyltransferases"/>
    <property type="match status" value="2"/>
</dbReference>
<dbReference type="PANTHER" id="PTHR45527:SF1">
    <property type="entry name" value="FATTY ACID SYNTHASE"/>
    <property type="match status" value="1"/>
</dbReference>
<dbReference type="EMBL" id="BOPB01000020">
    <property type="protein sequence ID" value="GIJ22944.1"/>
    <property type="molecule type" value="Genomic_DNA"/>
</dbReference>
<feature type="domain" description="AMP-dependent synthetase/ligase" evidence="2">
    <location>
        <begin position="424"/>
        <end position="771"/>
    </location>
</feature>
<evidence type="ECO:0000259" key="4">
    <source>
        <dbReference type="Pfam" id="PF13193"/>
    </source>
</evidence>
<dbReference type="CDD" id="cd05930">
    <property type="entry name" value="A_NRPS"/>
    <property type="match status" value="1"/>
</dbReference>
<sequence length="948" mass="100594">MTIHVPAPQPVPIIDLDPVAAEVRKAVRMLDRLRPDTPPVLSRSYWVSGPLDLDALRAAWQLVLDRHAALHPAPQTVDGVPVSSPGPHPDSFAVHGHEAAPTAPTAPADLGTGPLAQLTVYPVTVRHHRVVLRAHLAVADPTSMSALAADLSTAYREAAAIAPVRAATLPPTPAPDAGVLATAGEVAFDWRPDLGRAVRDLALREGTTVDTVLLSACHVVLARHREDDDGPIAVAEDLRQPGQQHVVGPLTTLSPVDGRVGDAQTFRAYLRCMARRRHDVRRHRPPPLRWLVRAGDPDLGGGPRATVLAVAVPAPLRLAGTEVLALPSPVRALPVDLLLTVEPTIGTLAGTLASPADRIGRRWIMGFLRQLRTLLTVALRDPDLPLAELPLEDAAHRAATLHAADATAVPTPRPVTELIHRCRDRFPDAVAVRGETGNLTYAELTAEASALAAWLTAQVPVAGRPVALRLPMGPALVRASLAVLYAGGHITWLDPADAGDRVQTLLGDLSPAVLLLGDAATGEPLAEWFRIARGGLVLTTGSEPLPPASPPTPSPAAPTSAAYVAFTAGSTGRPKGVVQTHAALAQFALWLGRTAQLRPGSRVAQWAAITHDPALCEVFAALTSGATLVPVPQRVRVHPERFVHWLDREGITMVQTVPSFARELVGVIEKDGRVPDRLAHLFLIGEALAAGVANRLRQALTGVRLWNLYGPTETVAASVYEIVAPVHGERVPIGRSIPGRQVLVVDGRGRHCPAGVPGEIVVRSRYAGPAYLPVGAGAGPDDASFRPLPGLPPAADPAAGCYRTGDLGRRRLDGELEYLGRRDHQVKLAGHRLELAAVQEGLAEHPHVIDCAVAPVTDPDGLVSRLVAFVALRAGVELSVVVPELRGLLRRRHGPVSHRTSFVPLDRIPRNPAGKVDRARLPDPRTVADDPGRAGSAGRPRRTEEEHG</sequence>
<evidence type="ECO:0008006" key="7">
    <source>
        <dbReference type="Google" id="ProtNLM"/>
    </source>
</evidence>
<gene>
    <name evidence="5" type="ORF">Vlu01_35680</name>
</gene>
<dbReference type="Pfam" id="PF00668">
    <property type="entry name" value="Condensation"/>
    <property type="match status" value="1"/>
</dbReference>
<dbReference type="InterPro" id="IPR042099">
    <property type="entry name" value="ANL_N_sf"/>
</dbReference>
<feature type="region of interest" description="Disordered" evidence="1">
    <location>
        <begin position="75"/>
        <end position="111"/>
    </location>
</feature>
<protein>
    <recommendedName>
        <fullName evidence="7">Amino acid adenylation domain-containing protein</fullName>
    </recommendedName>
</protein>
<feature type="compositionally biased region" description="Basic and acidic residues" evidence="1">
    <location>
        <begin position="915"/>
        <end position="932"/>
    </location>
</feature>
<evidence type="ECO:0000259" key="3">
    <source>
        <dbReference type="Pfam" id="PF00668"/>
    </source>
</evidence>
<dbReference type="Gene3D" id="3.40.50.12780">
    <property type="entry name" value="N-terminal domain of ligase-like"/>
    <property type="match status" value="1"/>
</dbReference>
<organism evidence="5 6">
    <name type="scientific">Micromonospora lutea</name>
    <dbReference type="NCBI Taxonomy" id="419825"/>
    <lineage>
        <taxon>Bacteria</taxon>
        <taxon>Bacillati</taxon>
        <taxon>Actinomycetota</taxon>
        <taxon>Actinomycetes</taxon>
        <taxon>Micromonosporales</taxon>
        <taxon>Micromonosporaceae</taxon>
        <taxon>Micromonospora</taxon>
    </lineage>
</organism>
<feature type="domain" description="AMP-binding enzyme C-terminal" evidence="4">
    <location>
        <begin position="840"/>
        <end position="915"/>
    </location>
</feature>
<evidence type="ECO:0000313" key="6">
    <source>
        <dbReference type="Proteomes" id="UP000643165"/>
    </source>
</evidence>
<evidence type="ECO:0000259" key="2">
    <source>
        <dbReference type="Pfam" id="PF00501"/>
    </source>
</evidence>
<feature type="region of interest" description="Disordered" evidence="1">
    <location>
        <begin position="899"/>
        <end position="948"/>
    </location>
</feature>
<feature type="compositionally biased region" description="Low complexity" evidence="1">
    <location>
        <begin position="99"/>
        <end position="108"/>
    </location>
</feature>
<feature type="domain" description="Condensation" evidence="3">
    <location>
        <begin position="167"/>
        <end position="294"/>
    </location>
</feature>
<dbReference type="PROSITE" id="PS00455">
    <property type="entry name" value="AMP_BINDING"/>
    <property type="match status" value="1"/>
</dbReference>
<dbReference type="Gene3D" id="3.30.559.30">
    <property type="entry name" value="Nonribosomal peptide synthetase, condensation domain"/>
    <property type="match status" value="1"/>
</dbReference>
<dbReference type="SUPFAM" id="SSF56801">
    <property type="entry name" value="Acetyl-CoA synthetase-like"/>
    <property type="match status" value="1"/>
</dbReference>
<dbReference type="Pfam" id="PF00501">
    <property type="entry name" value="AMP-binding"/>
    <property type="match status" value="1"/>
</dbReference>
<dbReference type="Proteomes" id="UP000643165">
    <property type="component" value="Unassembled WGS sequence"/>
</dbReference>
<dbReference type="PANTHER" id="PTHR45527">
    <property type="entry name" value="NONRIBOSOMAL PEPTIDE SYNTHETASE"/>
    <property type="match status" value="1"/>
</dbReference>